<dbReference type="EMBL" id="AAPE02046277">
    <property type="status" value="NOT_ANNOTATED_CDS"/>
    <property type="molecule type" value="Genomic_DNA"/>
</dbReference>
<evidence type="ECO:0000256" key="8">
    <source>
        <dbReference type="ARBA" id="ARBA00022737"/>
    </source>
</evidence>
<evidence type="ECO:0000256" key="4">
    <source>
        <dbReference type="ARBA" id="ARBA00022448"/>
    </source>
</evidence>
<dbReference type="GO" id="GO:0005543">
    <property type="term" value="F:phospholipid binding"/>
    <property type="evidence" value="ECO:0007669"/>
    <property type="project" value="TreeGrafter"/>
</dbReference>
<dbReference type="Ensembl" id="ENSMLUT00000012436.2">
    <property type="protein sequence ID" value="ENSMLUP00000011325.2"/>
    <property type="gene ID" value="ENSMLUG00000012436.2"/>
</dbReference>
<dbReference type="STRING" id="59463.ENSMLUP00000011325"/>
<evidence type="ECO:0000256" key="9">
    <source>
        <dbReference type="ARBA" id="ARBA00022850"/>
    </source>
</evidence>
<dbReference type="SUPFAM" id="SSF47162">
    <property type="entry name" value="Apolipoprotein"/>
    <property type="match status" value="1"/>
</dbReference>
<dbReference type="eggNOG" id="ENOG502QSC5">
    <property type="taxonomic scope" value="Eukaryota"/>
</dbReference>
<feature type="signal peptide" evidence="15">
    <location>
        <begin position="1"/>
        <end position="20"/>
    </location>
</feature>
<feature type="chain" id="PRO_5046371197" description="Apolipoprotein A-IV" evidence="15">
    <location>
        <begin position="21"/>
        <end position="390"/>
    </location>
</feature>
<evidence type="ECO:0000313" key="17">
    <source>
        <dbReference type="Proteomes" id="UP000001074"/>
    </source>
</evidence>
<keyword evidence="7 15" id="KW-0732">Signal</keyword>
<protein>
    <recommendedName>
        <fullName evidence="12">Apolipoprotein A-IV</fullName>
    </recommendedName>
    <alternativeName>
        <fullName evidence="13">Apolipoprotein A4</fullName>
    </alternativeName>
</protein>
<evidence type="ECO:0000256" key="11">
    <source>
        <dbReference type="ARBA" id="ARBA00037735"/>
    </source>
</evidence>
<proteinExistence type="inferred from homology"/>
<feature type="compositionally biased region" description="Polar residues" evidence="14">
    <location>
        <begin position="349"/>
        <end position="375"/>
    </location>
</feature>
<dbReference type="GO" id="GO:0042627">
    <property type="term" value="C:chylomicron"/>
    <property type="evidence" value="ECO:0007669"/>
    <property type="project" value="UniProtKB-KW"/>
</dbReference>
<sequence>MTLKAVVLTLALVAVTGTRAEVSADQVATVVWNYFRQLGNNAKAAVEDLQKSELPQQLKKPAPVLLEDPGRIQNITSERTGHPHGKGPPRPLAQAGERKAVRSRHLQLRPAGREIETHTQGNSLVCQPFAQDKLRTEVRAQTEKLRDQLSPYARHMETMLRDQKDNLQASLEPMADELQGLIDQNVKKLKGQLTPYADNLKEQIDKHVETLRQNLAPFAEGAQEKLNHQLEALAWQMKKDADFLKNKLQADADQLGRSLAPLAENVRSKMAGGATDLQEALAHLGTQLDLNVEQFRRSVEPHGEAFNKILVQQVKELNEKLYPDPDPDSGDGQRLKTFLEMHLRDKVNSFFSSLQKPGQDQPLQEGQDQPLQEGQDQPLAPPLPEQTPEQ</sequence>
<feature type="region of interest" description="Disordered" evidence="14">
    <location>
        <begin position="349"/>
        <end position="390"/>
    </location>
</feature>
<evidence type="ECO:0000256" key="5">
    <source>
        <dbReference type="ARBA" id="ARBA00022513"/>
    </source>
</evidence>
<dbReference type="GO" id="GO:0060228">
    <property type="term" value="F:phosphatidylcholine-sterol O-acyltransferase activator activity"/>
    <property type="evidence" value="ECO:0007669"/>
    <property type="project" value="TreeGrafter"/>
</dbReference>
<comment type="subcellular location">
    <subcellularLocation>
        <location evidence="1">Secreted</location>
    </subcellularLocation>
</comment>
<dbReference type="Pfam" id="PF01442">
    <property type="entry name" value="Apolipoprotein"/>
    <property type="match status" value="1"/>
</dbReference>
<accession>G1PKJ5</accession>
<dbReference type="GO" id="GO:0042157">
    <property type="term" value="P:lipoprotein metabolic process"/>
    <property type="evidence" value="ECO:0007669"/>
    <property type="project" value="InterPro"/>
</dbReference>
<keyword evidence="6" id="KW-0964">Secreted</keyword>
<evidence type="ECO:0000256" key="6">
    <source>
        <dbReference type="ARBA" id="ARBA00022525"/>
    </source>
</evidence>
<dbReference type="PANTHER" id="PTHR18976">
    <property type="entry name" value="APOLIPOPROTEIN"/>
    <property type="match status" value="1"/>
</dbReference>
<evidence type="ECO:0000313" key="16">
    <source>
        <dbReference type="Ensembl" id="ENSMLUP00000011325.2"/>
    </source>
</evidence>
<reference evidence="16" key="3">
    <citation type="submission" date="2025-09" db="UniProtKB">
        <authorList>
            <consortium name="Ensembl"/>
        </authorList>
    </citation>
    <scope>IDENTIFICATION</scope>
</reference>
<dbReference type="GO" id="GO:0033700">
    <property type="term" value="P:phospholipid efflux"/>
    <property type="evidence" value="ECO:0007669"/>
    <property type="project" value="TreeGrafter"/>
</dbReference>
<dbReference type="OMA" id="QAKMSPY"/>
<comment type="subunit">
    <text evidence="3">Homodimer.</text>
</comment>
<dbReference type="GO" id="GO:0120020">
    <property type="term" value="F:cholesterol transfer activity"/>
    <property type="evidence" value="ECO:0007669"/>
    <property type="project" value="TreeGrafter"/>
</dbReference>
<keyword evidence="5" id="KW-0162">Chylomicron</keyword>
<evidence type="ECO:0000256" key="3">
    <source>
        <dbReference type="ARBA" id="ARBA00011738"/>
    </source>
</evidence>
<feature type="compositionally biased region" description="Pro residues" evidence="14">
    <location>
        <begin position="379"/>
        <end position="390"/>
    </location>
</feature>
<evidence type="ECO:0000256" key="15">
    <source>
        <dbReference type="SAM" id="SignalP"/>
    </source>
</evidence>
<dbReference type="AlphaFoldDB" id="G1PKJ5"/>
<dbReference type="InterPro" id="IPR050163">
    <property type="entry name" value="Apolipoprotein_A1/A4/E"/>
</dbReference>
<dbReference type="GO" id="GO:0033344">
    <property type="term" value="P:cholesterol efflux"/>
    <property type="evidence" value="ECO:0007669"/>
    <property type="project" value="TreeGrafter"/>
</dbReference>
<evidence type="ECO:0000256" key="7">
    <source>
        <dbReference type="ARBA" id="ARBA00022729"/>
    </source>
</evidence>
<dbReference type="FunCoup" id="G1PKJ5">
    <property type="interactions" value="263"/>
</dbReference>
<reference evidence="16 17" key="1">
    <citation type="journal article" date="2011" name="Nature">
        <title>A high-resolution map of human evolutionary constraint using 29 mammals.</title>
        <authorList>
            <person name="Lindblad-Toh K."/>
            <person name="Garber M."/>
            <person name="Zuk O."/>
            <person name="Lin M.F."/>
            <person name="Parker B.J."/>
            <person name="Washietl S."/>
            <person name="Kheradpour P."/>
            <person name="Ernst J."/>
            <person name="Jordan G."/>
            <person name="Mauceli E."/>
            <person name="Ward L.D."/>
            <person name="Lowe C.B."/>
            <person name="Holloway A.K."/>
            <person name="Clamp M."/>
            <person name="Gnerre S."/>
            <person name="Alfoldi J."/>
            <person name="Beal K."/>
            <person name="Chang J."/>
            <person name="Clawson H."/>
            <person name="Cuff J."/>
            <person name="Di Palma F."/>
            <person name="Fitzgerald S."/>
            <person name="Flicek P."/>
            <person name="Guttman M."/>
            <person name="Hubisz M.J."/>
            <person name="Jaffe D.B."/>
            <person name="Jungreis I."/>
            <person name="Kent W.J."/>
            <person name="Kostka D."/>
            <person name="Lara M."/>
            <person name="Martins A.L."/>
            <person name="Massingham T."/>
            <person name="Moltke I."/>
            <person name="Raney B.J."/>
            <person name="Rasmussen M.D."/>
            <person name="Robinson J."/>
            <person name="Stark A."/>
            <person name="Vilella A.J."/>
            <person name="Wen J."/>
            <person name="Xie X."/>
            <person name="Zody M.C."/>
            <person name="Baldwin J."/>
            <person name="Bloom T."/>
            <person name="Chin C.W."/>
            <person name="Heiman D."/>
            <person name="Nicol R."/>
            <person name="Nusbaum C."/>
            <person name="Young S."/>
            <person name="Wilkinson J."/>
            <person name="Worley K.C."/>
            <person name="Kovar C.L."/>
            <person name="Muzny D.M."/>
            <person name="Gibbs R.A."/>
            <person name="Cree A."/>
            <person name="Dihn H.H."/>
            <person name="Fowler G."/>
            <person name="Jhangiani S."/>
            <person name="Joshi V."/>
            <person name="Lee S."/>
            <person name="Lewis L.R."/>
            <person name="Nazareth L.V."/>
            <person name="Okwuonu G."/>
            <person name="Santibanez J."/>
            <person name="Warren W.C."/>
            <person name="Mardis E.R."/>
            <person name="Weinstock G.M."/>
            <person name="Wilson R.K."/>
            <person name="Delehaunty K."/>
            <person name="Dooling D."/>
            <person name="Fronik C."/>
            <person name="Fulton L."/>
            <person name="Fulton B."/>
            <person name="Graves T."/>
            <person name="Minx P."/>
            <person name="Sodergren E."/>
            <person name="Birney E."/>
            <person name="Margulies E.H."/>
            <person name="Herrero J."/>
            <person name="Green E.D."/>
            <person name="Haussler D."/>
            <person name="Siepel A."/>
            <person name="Goldman N."/>
            <person name="Pollard K.S."/>
            <person name="Pedersen J.S."/>
            <person name="Lander E.S."/>
            <person name="Kellis M."/>
        </authorList>
    </citation>
    <scope>NUCLEOTIDE SEQUENCE [LARGE SCALE GENOMIC DNA]</scope>
</reference>
<dbReference type="Proteomes" id="UP000001074">
    <property type="component" value="Unassembled WGS sequence"/>
</dbReference>
<gene>
    <name evidence="16" type="primary">APOA4</name>
</gene>
<dbReference type="GO" id="GO:1903561">
    <property type="term" value="C:extracellular vesicle"/>
    <property type="evidence" value="ECO:0007669"/>
    <property type="project" value="TreeGrafter"/>
</dbReference>
<dbReference type="GO" id="GO:0034362">
    <property type="term" value="C:low-density lipoprotein particle"/>
    <property type="evidence" value="ECO:0007669"/>
    <property type="project" value="TreeGrafter"/>
</dbReference>
<dbReference type="GO" id="GO:0034364">
    <property type="term" value="C:high-density lipoprotein particle"/>
    <property type="evidence" value="ECO:0007669"/>
    <property type="project" value="UniProtKB-KW"/>
</dbReference>
<keyword evidence="10" id="KW-0445">Lipid transport</keyword>
<dbReference type="GO" id="GO:0055090">
    <property type="term" value="P:acylglycerol homeostasis"/>
    <property type="evidence" value="ECO:0007669"/>
    <property type="project" value="TreeGrafter"/>
</dbReference>
<evidence type="ECO:0000256" key="13">
    <source>
        <dbReference type="ARBA" id="ARBA00042591"/>
    </source>
</evidence>
<keyword evidence="9" id="KW-0345">HDL</keyword>
<dbReference type="InParanoid" id="G1PKJ5"/>
<dbReference type="GO" id="GO:0034361">
    <property type="term" value="C:very-low-density lipoprotein particle"/>
    <property type="evidence" value="ECO:0007669"/>
    <property type="project" value="TreeGrafter"/>
</dbReference>
<comment type="function">
    <text evidence="11">May have a role in chylomicrons and VLDL secretion and catabolism. Required for efficient activation of lipoprotein lipase by ApoC-II; potent activator of LCAT. Apoa-IV is a major component of HDL and chylomicrons.</text>
</comment>
<evidence type="ECO:0000256" key="2">
    <source>
        <dbReference type="ARBA" id="ARBA00008788"/>
    </source>
</evidence>
<keyword evidence="8" id="KW-0677">Repeat</keyword>
<evidence type="ECO:0000256" key="14">
    <source>
        <dbReference type="SAM" id="MobiDB-lite"/>
    </source>
</evidence>
<dbReference type="PANTHER" id="PTHR18976:SF1">
    <property type="entry name" value="APOLIPOPROTEIN A-IV"/>
    <property type="match status" value="1"/>
</dbReference>
<evidence type="ECO:0000256" key="1">
    <source>
        <dbReference type="ARBA" id="ARBA00004613"/>
    </source>
</evidence>
<reference evidence="16" key="2">
    <citation type="submission" date="2025-08" db="UniProtKB">
        <authorList>
            <consortium name="Ensembl"/>
        </authorList>
    </citation>
    <scope>IDENTIFICATION</scope>
</reference>
<feature type="region of interest" description="Disordered" evidence="14">
    <location>
        <begin position="75"/>
        <end position="96"/>
    </location>
</feature>
<dbReference type="GeneTree" id="ENSGT00950000182929"/>
<organism evidence="16 17">
    <name type="scientific">Myotis lucifugus</name>
    <name type="common">Little brown bat</name>
    <dbReference type="NCBI Taxonomy" id="59463"/>
    <lineage>
        <taxon>Eukaryota</taxon>
        <taxon>Metazoa</taxon>
        <taxon>Chordata</taxon>
        <taxon>Craniata</taxon>
        <taxon>Vertebrata</taxon>
        <taxon>Euteleostomi</taxon>
        <taxon>Mammalia</taxon>
        <taxon>Eutheria</taxon>
        <taxon>Laurasiatheria</taxon>
        <taxon>Chiroptera</taxon>
        <taxon>Yangochiroptera</taxon>
        <taxon>Vespertilionidae</taxon>
        <taxon>Myotis</taxon>
    </lineage>
</organism>
<evidence type="ECO:0000256" key="12">
    <source>
        <dbReference type="ARBA" id="ARBA00041197"/>
    </source>
</evidence>
<name>G1PKJ5_MYOLU</name>
<dbReference type="Gene3D" id="1.20.120.20">
    <property type="entry name" value="Apolipoprotein"/>
    <property type="match status" value="2"/>
</dbReference>
<keyword evidence="17" id="KW-1185">Reference proteome</keyword>
<keyword evidence="4" id="KW-0813">Transport</keyword>
<dbReference type="InterPro" id="IPR000074">
    <property type="entry name" value="ApoA_E"/>
</dbReference>
<dbReference type="GO" id="GO:0008203">
    <property type="term" value="P:cholesterol metabolic process"/>
    <property type="evidence" value="ECO:0007669"/>
    <property type="project" value="TreeGrafter"/>
</dbReference>
<dbReference type="HOGENOM" id="CLU_058447_0_0_1"/>
<comment type="similarity">
    <text evidence="2">Belongs to the apolipoprotein A1/A4/E family.</text>
</comment>
<evidence type="ECO:0000256" key="10">
    <source>
        <dbReference type="ARBA" id="ARBA00023055"/>
    </source>
</evidence>